<keyword evidence="8" id="KW-1133">Transmembrane helix</keyword>
<proteinExistence type="predicted"/>
<dbReference type="InterPro" id="IPR000719">
    <property type="entry name" value="Prot_kinase_dom"/>
</dbReference>
<dbReference type="PANTHER" id="PTHR43289:SF6">
    <property type="entry name" value="SERINE_THREONINE-PROTEIN KINASE NEKL-3"/>
    <property type="match status" value="1"/>
</dbReference>
<evidence type="ECO:0000256" key="2">
    <source>
        <dbReference type="ARBA" id="ARBA00022527"/>
    </source>
</evidence>
<keyword evidence="6 7" id="KW-0067">ATP-binding</keyword>
<dbReference type="RefSeq" id="WP_188893862.1">
    <property type="nucleotide sequence ID" value="NZ_BMMZ01000002.1"/>
</dbReference>
<reference evidence="10" key="2">
    <citation type="submission" date="2020-09" db="EMBL/GenBank/DDBJ databases">
        <authorList>
            <person name="Sun Q."/>
            <person name="Zhou Y."/>
        </authorList>
    </citation>
    <scope>NUCLEOTIDE SEQUENCE</scope>
    <source>
        <strain evidence="10">CGMCC 4.7306</strain>
    </source>
</reference>
<organism evidence="10 11">
    <name type="scientific">Microlunatus endophyticus</name>
    <dbReference type="NCBI Taxonomy" id="1716077"/>
    <lineage>
        <taxon>Bacteria</taxon>
        <taxon>Bacillati</taxon>
        <taxon>Actinomycetota</taxon>
        <taxon>Actinomycetes</taxon>
        <taxon>Propionibacteriales</taxon>
        <taxon>Propionibacteriaceae</taxon>
        <taxon>Microlunatus</taxon>
    </lineage>
</organism>
<keyword evidence="2" id="KW-0723">Serine/threonine-protein kinase</keyword>
<keyword evidence="8" id="KW-0812">Transmembrane</keyword>
<evidence type="ECO:0000256" key="7">
    <source>
        <dbReference type="PROSITE-ProRule" id="PRU10141"/>
    </source>
</evidence>
<evidence type="ECO:0000256" key="8">
    <source>
        <dbReference type="SAM" id="Phobius"/>
    </source>
</evidence>
<dbReference type="PANTHER" id="PTHR43289">
    <property type="entry name" value="MITOGEN-ACTIVATED PROTEIN KINASE KINASE KINASE 20-RELATED"/>
    <property type="match status" value="1"/>
</dbReference>
<keyword evidence="11" id="KW-1185">Reference proteome</keyword>
<keyword evidence="5" id="KW-0418">Kinase</keyword>
<dbReference type="SUPFAM" id="SSF56112">
    <property type="entry name" value="Protein kinase-like (PK-like)"/>
    <property type="match status" value="1"/>
</dbReference>
<protein>
    <recommendedName>
        <fullName evidence="1">non-specific serine/threonine protein kinase</fullName>
        <ecNumber evidence="1">2.7.11.1</ecNumber>
    </recommendedName>
</protein>
<feature type="binding site" evidence="7">
    <location>
        <position position="43"/>
    </location>
    <ligand>
        <name>ATP</name>
        <dbReference type="ChEBI" id="CHEBI:30616"/>
    </ligand>
</feature>
<evidence type="ECO:0000256" key="6">
    <source>
        <dbReference type="ARBA" id="ARBA00022840"/>
    </source>
</evidence>
<dbReference type="PROSITE" id="PS00108">
    <property type="entry name" value="PROTEIN_KINASE_ST"/>
    <property type="match status" value="1"/>
</dbReference>
<dbReference type="SMART" id="SM00220">
    <property type="entry name" value="S_TKc"/>
    <property type="match status" value="1"/>
</dbReference>
<dbReference type="EMBL" id="BMMZ01000002">
    <property type="protein sequence ID" value="GGL51754.1"/>
    <property type="molecule type" value="Genomic_DNA"/>
</dbReference>
<evidence type="ECO:0000256" key="5">
    <source>
        <dbReference type="ARBA" id="ARBA00022777"/>
    </source>
</evidence>
<accession>A0A917S297</accession>
<dbReference type="Proteomes" id="UP000613840">
    <property type="component" value="Unassembled WGS sequence"/>
</dbReference>
<dbReference type="CDD" id="cd14014">
    <property type="entry name" value="STKc_PknB_like"/>
    <property type="match status" value="1"/>
</dbReference>
<feature type="domain" description="Protein kinase" evidence="9">
    <location>
        <begin position="14"/>
        <end position="271"/>
    </location>
</feature>
<sequence length="312" mass="33463">MTARQQPERELGRYRLDHVLGSGAFATVWKGYDPELDTGVAIKILAENWSVNADVRERFLTEARLLRRIESPQVVRVHDVGVAEDRPFFVMDYIPGGTLADLIGQLEPRDALRLAAQAAYAVQVLHVEGIVHRDIKPTNLLVDDSDGGSRVLVADLGSAKMLADASGLTVTTGTPAYMAPEQADQRGGFDARADVYALGVMAYELASGRRPFDDVSAAAVMTRSAQVRAEPIARGLGLDPELDALLTAALSRDPGQRPTTAADLGDRLTALSAAPDRTPSGRLRSHNWPVPLVVVAAVLAFALAAAAAWLLR</sequence>
<gene>
    <name evidence="10" type="ORF">GCM10011575_07500</name>
</gene>
<evidence type="ECO:0000313" key="11">
    <source>
        <dbReference type="Proteomes" id="UP000613840"/>
    </source>
</evidence>
<name>A0A917S297_9ACTN</name>
<dbReference type="PROSITE" id="PS00107">
    <property type="entry name" value="PROTEIN_KINASE_ATP"/>
    <property type="match status" value="1"/>
</dbReference>
<dbReference type="AlphaFoldDB" id="A0A917S297"/>
<reference evidence="10" key="1">
    <citation type="journal article" date="2014" name="Int. J. Syst. Evol. Microbiol.">
        <title>Complete genome sequence of Corynebacterium casei LMG S-19264T (=DSM 44701T), isolated from a smear-ripened cheese.</title>
        <authorList>
            <consortium name="US DOE Joint Genome Institute (JGI-PGF)"/>
            <person name="Walter F."/>
            <person name="Albersmeier A."/>
            <person name="Kalinowski J."/>
            <person name="Ruckert C."/>
        </authorList>
    </citation>
    <scope>NUCLEOTIDE SEQUENCE</scope>
    <source>
        <strain evidence="10">CGMCC 4.7306</strain>
    </source>
</reference>
<dbReference type="Gene3D" id="1.10.510.10">
    <property type="entry name" value="Transferase(Phosphotransferase) domain 1"/>
    <property type="match status" value="1"/>
</dbReference>
<dbReference type="InterPro" id="IPR017441">
    <property type="entry name" value="Protein_kinase_ATP_BS"/>
</dbReference>
<evidence type="ECO:0000256" key="1">
    <source>
        <dbReference type="ARBA" id="ARBA00012513"/>
    </source>
</evidence>
<dbReference type="Gene3D" id="3.30.200.20">
    <property type="entry name" value="Phosphorylase Kinase, domain 1"/>
    <property type="match status" value="1"/>
</dbReference>
<keyword evidence="4 7" id="KW-0547">Nucleotide-binding</keyword>
<dbReference type="GO" id="GO:0004674">
    <property type="term" value="F:protein serine/threonine kinase activity"/>
    <property type="evidence" value="ECO:0007669"/>
    <property type="project" value="UniProtKB-KW"/>
</dbReference>
<dbReference type="Pfam" id="PF00069">
    <property type="entry name" value="Pkinase"/>
    <property type="match status" value="1"/>
</dbReference>
<dbReference type="EC" id="2.7.11.1" evidence="1"/>
<dbReference type="InterPro" id="IPR011009">
    <property type="entry name" value="Kinase-like_dom_sf"/>
</dbReference>
<comment type="caution">
    <text evidence="10">The sequence shown here is derived from an EMBL/GenBank/DDBJ whole genome shotgun (WGS) entry which is preliminary data.</text>
</comment>
<keyword evidence="8" id="KW-0472">Membrane</keyword>
<evidence type="ECO:0000313" key="10">
    <source>
        <dbReference type="EMBL" id="GGL51754.1"/>
    </source>
</evidence>
<dbReference type="PROSITE" id="PS50011">
    <property type="entry name" value="PROTEIN_KINASE_DOM"/>
    <property type="match status" value="1"/>
</dbReference>
<feature type="transmembrane region" description="Helical" evidence="8">
    <location>
        <begin position="288"/>
        <end position="311"/>
    </location>
</feature>
<evidence type="ECO:0000256" key="4">
    <source>
        <dbReference type="ARBA" id="ARBA00022741"/>
    </source>
</evidence>
<evidence type="ECO:0000259" key="9">
    <source>
        <dbReference type="PROSITE" id="PS50011"/>
    </source>
</evidence>
<keyword evidence="3" id="KW-0808">Transferase</keyword>
<dbReference type="GO" id="GO:0005524">
    <property type="term" value="F:ATP binding"/>
    <property type="evidence" value="ECO:0007669"/>
    <property type="project" value="UniProtKB-UniRule"/>
</dbReference>
<evidence type="ECO:0000256" key="3">
    <source>
        <dbReference type="ARBA" id="ARBA00022679"/>
    </source>
</evidence>
<dbReference type="InterPro" id="IPR008271">
    <property type="entry name" value="Ser/Thr_kinase_AS"/>
</dbReference>